<dbReference type="CDD" id="cd00202">
    <property type="entry name" value="ZnF_GATA"/>
    <property type="match status" value="1"/>
</dbReference>
<dbReference type="SMART" id="SM00401">
    <property type="entry name" value="ZnF_GATA"/>
    <property type="match status" value="1"/>
</dbReference>
<feature type="region of interest" description="Disordered" evidence="7">
    <location>
        <begin position="1"/>
        <end position="96"/>
    </location>
</feature>
<reference evidence="10" key="2">
    <citation type="submission" date="2015-01" db="EMBL/GenBank/DDBJ databases">
        <title>Evolutionary Origins and Diversification of the Mycorrhizal Mutualists.</title>
        <authorList>
            <consortium name="DOE Joint Genome Institute"/>
            <consortium name="Mycorrhizal Genomics Consortium"/>
            <person name="Kohler A."/>
            <person name="Kuo A."/>
            <person name="Nagy L.G."/>
            <person name="Floudas D."/>
            <person name="Copeland A."/>
            <person name="Barry K.W."/>
            <person name="Cichocki N."/>
            <person name="Veneault-Fourrey C."/>
            <person name="LaButti K."/>
            <person name="Lindquist E.A."/>
            <person name="Lipzen A."/>
            <person name="Lundell T."/>
            <person name="Morin E."/>
            <person name="Murat C."/>
            <person name="Riley R."/>
            <person name="Ohm R."/>
            <person name="Sun H."/>
            <person name="Tunlid A."/>
            <person name="Henrissat B."/>
            <person name="Grigoriev I.V."/>
            <person name="Hibbett D.S."/>
            <person name="Martin F."/>
        </authorList>
    </citation>
    <scope>NUCLEOTIDE SEQUENCE [LARGE SCALE GENOMIC DNA]</scope>
    <source>
        <strain evidence="10">h7</strain>
    </source>
</reference>
<feature type="compositionally biased region" description="Low complexity" evidence="7">
    <location>
        <begin position="156"/>
        <end position="167"/>
    </location>
</feature>
<dbReference type="PANTHER" id="PTHR10071:SF281">
    <property type="entry name" value="BOX A-BINDING FACTOR-RELATED"/>
    <property type="match status" value="1"/>
</dbReference>
<dbReference type="InterPro" id="IPR000679">
    <property type="entry name" value="Znf_GATA"/>
</dbReference>
<dbReference type="GO" id="GO:0000981">
    <property type="term" value="F:DNA-binding transcription factor activity, RNA polymerase II-specific"/>
    <property type="evidence" value="ECO:0007669"/>
    <property type="project" value="TreeGrafter"/>
</dbReference>
<feature type="compositionally biased region" description="Low complexity" evidence="7">
    <location>
        <begin position="438"/>
        <end position="454"/>
    </location>
</feature>
<feature type="compositionally biased region" description="Polar residues" evidence="7">
    <location>
        <begin position="411"/>
        <end position="423"/>
    </location>
</feature>
<evidence type="ECO:0000256" key="1">
    <source>
        <dbReference type="ARBA" id="ARBA00004123"/>
    </source>
</evidence>
<feature type="compositionally biased region" description="Low complexity" evidence="7">
    <location>
        <begin position="130"/>
        <end position="140"/>
    </location>
</feature>
<dbReference type="OrthoDB" id="515401at2759"/>
<feature type="compositionally biased region" description="Basic residues" evidence="7">
    <location>
        <begin position="301"/>
        <end position="310"/>
    </location>
</feature>
<feature type="compositionally biased region" description="Low complexity" evidence="7">
    <location>
        <begin position="46"/>
        <end position="80"/>
    </location>
</feature>
<feature type="region of interest" description="Disordered" evidence="7">
    <location>
        <begin position="130"/>
        <end position="176"/>
    </location>
</feature>
<proteinExistence type="predicted"/>
<dbReference type="Proteomes" id="UP000053424">
    <property type="component" value="Unassembled WGS sequence"/>
</dbReference>
<organism evidence="9 10">
    <name type="scientific">Hebeloma cylindrosporum</name>
    <dbReference type="NCBI Taxonomy" id="76867"/>
    <lineage>
        <taxon>Eukaryota</taxon>
        <taxon>Fungi</taxon>
        <taxon>Dikarya</taxon>
        <taxon>Basidiomycota</taxon>
        <taxon>Agaricomycotina</taxon>
        <taxon>Agaricomycetes</taxon>
        <taxon>Agaricomycetidae</taxon>
        <taxon>Agaricales</taxon>
        <taxon>Agaricineae</taxon>
        <taxon>Hymenogastraceae</taxon>
        <taxon>Hebeloma</taxon>
    </lineage>
</organism>
<dbReference type="PRINTS" id="PR00619">
    <property type="entry name" value="GATAZNFINGER"/>
</dbReference>
<evidence type="ECO:0000256" key="5">
    <source>
        <dbReference type="ARBA" id="ARBA00023242"/>
    </source>
</evidence>
<dbReference type="GO" id="GO:0005634">
    <property type="term" value="C:nucleus"/>
    <property type="evidence" value="ECO:0007669"/>
    <property type="project" value="UniProtKB-SubCell"/>
</dbReference>
<evidence type="ECO:0000256" key="2">
    <source>
        <dbReference type="ARBA" id="ARBA00022723"/>
    </source>
</evidence>
<dbReference type="SUPFAM" id="SSF57716">
    <property type="entry name" value="Glucocorticoid receptor-like (DNA-binding domain)"/>
    <property type="match status" value="1"/>
</dbReference>
<keyword evidence="2" id="KW-0479">Metal-binding</keyword>
<evidence type="ECO:0000313" key="10">
    <source>
        <dbReference type="Proteomes" id="UP000053424"/>
    </source>
</evidence>
<dbReference type="Gene3D" id="3.30.50.10">
    <property type="entry name" value="Erythroid Transcription Factor GATA-1, subunit A"/>
    <property type="match status" value="1"/>
</dbReference>
<dbReference type="STRING" id="686832.A0A0C3BNZ6"/>
<keyword evidence="5" id="KW-0539">Nucleus</keyword>
<keyword evidence="4" id="KW-0862">Zinc</keyword>
<keyword evidence="3 6" id="KW-0863">Zinc-finger</keyword>
<evidence type="ECO:0000259" key="8">
    <source>
        <dbReference type="PROSITE" id="PS50114"/>
    </source>
</evidence>
<dbReference type="InterPro" id="IPR039355">
    <property type="entry name" value="Transcription_factor_GATA"/>
</dbReference>
<dbReference type="Pfam" id="PF00320">
    <property type="entry name" value="GATA"/>
    <property type="match status" value="1"/>
</dbReference>
<evidence type="ECO:0000313" key="9">
    <source>
        <dbReference type="EMBL" id="KIM38395.1"/>
    </source>
</evidence>
<dbReference type="PANTHER" id="PTHR10071">
    <property type="entry name" value="TRANSCRIPTION FACTOR GATA FAMILY MEMBER"/>
    <property type="match status" value="1"/>
</dbReference>
<feature type="region of interest" description="Disordered" evidence="7">
    <location>
        <begin position="281"/>
        <end position="368"/>
    </location>
</feature>
<feature type="region of interest" description="Disordered" evidence="7">
    <location>
        <begin position="411"/>
        <end position="470"/>
    </location>
</feature>
<dbReference type="HOGENOM" id="CLU_021920_0_0_1"/>
<keyword evidence="10" id="KW-1185">Reference proteome</keyword>
<dbReference type="GO" id="GO:0045944">
    <property type="term" value="P:positive regulation of transcription by RNA polymerase II"/>
    <property type="evidence" value="ECO:0007669"/>
    <property type="project" value="TreeGrafter"/>
</dbReference>
<reference evidence="9 10" key="1">
    <citation type="submission" date="2014-04" db="EMBL/GenBank/DDBJ databases">
        <authorList>
            <consortium name="DOE Joint Genome Institute"/>
            <person name="Kuo A."/>
            <person name="Gay G."/>
            <person name="Dore J."/>
            <person name="Kohler A."/>
            <person name="Nagy L.G."/>
            <person name="Floudas D."/>
            <person name="Copeland A."/>
            <person name="Barry K.W."/>
            <person name="Cichocki N."/>
            <person name="Veneault-Fourrey C."/>
            <person name="LaButti K."/>
            <person name="Lindquist E.A."/>
            <person name="Lipzen A."/>
            <person name="Lundell T."/>
            <person name="Morin E."/>
            <person name="Murat C."/>
            <person name="Sun H."/>
            <person name="Tunlid A."/>
            <person name="Henrissat B."/>
            <person name="Grigoriev I.V."/>
            <person name="Hibbett D.S."/>
            <person name="Martin F."/>
            <person name="Nordberg H.P."/>
            <person name="Cantor M.N."/>
            <person name="Hua S.X."/>
        </authorList>
    </citation>
    <scope>NUCLEOTIDE SEQUENCE [LARGE SCALE GENOMIC DNA]</scope>
    <source>
        <strain evidence="10">h7</strain>
    </source>
</reference>
<feature type="compositionally biased region" description="Low complexity" evidence="7">
    <location>
        <begin position="548"/>
        <end position="605"/>
    </location>
</feature>
<evidence type="ECO:0000256" key="4">
    <source>
        <dbReference type="ARBA" id="ARBA00022833"/>
    </source>
</evidence>
<name>A0A0C3BNZ6_HEBCY</name>
<dbReference type="FunFam" id="3.30.50.10:FF:000007">
    <property type="entry name" value="Nitrogen regulatory AreA, N-terminal"/>
    <property type="match status" value="1"/>
</dbReference>
<feature type="domain" description="GATA-type" evidence="8">
    <location>
        <begin position="193"/>
        <end position="246"/>
    </location>
</feature>
<feature type="region of interest" description="Disordered" evidence="7">
    <location>
        <begin position="548"/>
        <end position="634"/>
    </location>
</feature>
<sequence>MPRPSSLGRTNSPSNNNTNNGGASAATAPSAAPSNPISTVGPSPFAPSSLLAASNNTATPNTTTNKNKSNPTTSPSAASAKVPHVTSTGGTCPGDGRCDGTGGTSACSGCPTYNNVLALTARIEGADGAAAGEGGAAADETTAKESAMAVDPNLDPALPGSPSAAGGANPGGGAVEESDASVNAAANRKVRAAVGALCCANCGTSTTPLWRRDDVGNNICNACGLYFKLHGTHRPNSMKKTVIKRRKRVPAAPGVGTGSGMSGGRMSDQAAAEALVAVGRVGVSPPGGANDDSDGEGDQPKRKRTRRSAKASRADKDDDINMDGEDEDEPSASAPQLRERKRRGAANGWMDGRSASPHRGGGVPASRTDSYLARGGVVLPSPHGHVGFDLPPLAQLNGAFLGNASAPPSSYIRSGSNAPSRTHSPLGPAGWGAGASGPGVPNAAGAPGAGYAHLPHPHGHPHVLPPQYYAGPPPSEMSSLMVAAGVALGGLGIPSYMDLERHYHELGEQKRRWEEMMERTDRLMAGMKRTLDEMKGLVAQGVVGSPVHHVQHQPMQNQQQQQQQQQGQQQQPGSQHQSPQIPSAASPAPPAGATTSTTTPAAAQAVPLNRTDKEKSGPSIWPVVVDAGGAAGKP</sequence>
<dbReference type="GO" id="GO:0000122">
    <property type="term" value="P:negative regulation of transcription by RNA polymerase II"/>
    <property type="evidence" value="ECO:0007669"/>
    <property type="project" value="TreeGrafter"/>
</dbReference>
<dbReference type="PROSITE" id="PS00344">
    <property type="entry name" value="GATA_ZN_FINGER_1"/>
    <property type="match status" value="1"/>
</dbReference>
<evidence type="ECO:0000256" key="7">
    <source>
        <dbReference type="SAM" id="MobiDB-lite"/>
    </source>
</evidence>
<dbReference type="PROSITE" id="PS50114">
    <property type="entry name" value="GATA_ZN_FINGER_2"/>
    <property type="match status" value="1"/>
</dbReference>
<comment type="subcellular location">
    <subcellularLocation>
        <location evidence="1">Nucleus</location>
    </subcellularLocation>
</comment>
<dbReference type="EMBL" id="KN831791">
    <property type="protein sequence ID" value="KIM38395.1"/>
    <property type="molecule type" value="Genomic_DNA"/>
</dbReference>
<feature type="compositionally biased region" description="Acidic residues" evidence="7">
    <location>
        <begin position="317"/>
        <end position="330"/>
    </location>
</feature>
<feature type="compositionally biased region" description="Low complexity" evidence="7">
    <location>
        <begin position="10"/>
        <end position="39"/>
    </location>
</feature>
<dbReference type="GO" id="GO:0008270">
    <property type="term" value="F:zinc ion binding"/>
    <property type="evidence" value="ECO:0007669"/>
    <property type="project" value="UniProtKB-KW"/>
</dbReference>
<dbReference type="GO" id="GO:0000978">
    <property type="term" value="F:RNA polymerase II cis-regulatory region sequence-specific DNA binding"/>
    <property type="evidence" value="ECO:0007669"/>
    <property type="project" value="TreeGrafter"/>
</dbReference>
<dbReference type="InterPro" id="IPR013088">
    <property type="entry name" value="Znf_NHR/GATA"/>
</dbReference>
<dbReference type="AlphaFoldDB" id="A0A0C3BNZ6"/>
<feature type="region of interest" description="Disordered" evidence="7">
    <location>
        <begin position="241"/>
        <end position="268"/>
    </location>
</feature>
<protein>
    <recommendedName>
        <fullName evidence="8">GATA-type domain-containing protein</fullName>
    </recommendedName>
</protein>
<evidence type="ECO:0000256" key="3">
    <source>
        <dbReference type="ARBA" id="ARBA00022771"/>
    </source>
</evidence>
<evidence type="ECO:0000256" key="6">
    <source>
        <dbReference type="PROSITE-ProRule" id="PRU00094"/>
    </source>
</evidence>
<gene>
    <name evidence="9" type="ORF">M413DRAFT_245582</name>
</gene>
<accession>A0A0C3BNZ6</accession>